<sequence length="404" mass="45734">MKKKLIRITTVPISLEKLLEGQLSFMNSFYEVTAISAEKDRLIEFGKQNDVNVFPIEMTREITPFKDLRALLKLYKYLKKEQPFIVHTHTPKAGTIGMLASKLAKIPNRIHTVAGLPLLEVTGFKRKVLNFVEKLTYTCATKVFPNSNGLKEIIINNRFTTSAKLKVLANGSSNGIDTEYFNPQLFSNTERETLKKQLGIKKDDFVYVFVGRLVGDKGINELVASFKNLRSRSQHARSHTELVEVLEEGKPSNIKLLLVGSFETALDPLNPATLIEIQENPNIISVGWQEDVRPYLAISNMLVFPSYREGFPNVVMQAGAMGLPSIVTNINGCNEIIIEGKNGWIVPVKNTIALEKAMENCLTDSFQFNKAKENARQLILDRFEQKIVWQAILEEYKNLKEQEK</sequence>
<dbReference type="Gene3D" id="3.40.50.2000">
    <property type="entry name" value="Glycogen Phosphorylase B"/>
    <property type="match status" value="2"/>
</dbReference>
<dbReference type="RefSeq" id="WP_089379202.1">
    <property type="nucleotide sequence ID" value="NZ_FZNX01000005.1"/>
</dbReference>
<name>A0A238YYJ4_9FLAO</name>
<dbReference type="Proteomes" id="UP000198412">
    <property type="component" value="Unassembled WGS sequence"/>
</dbReference>
<keyword evidence="4" id="KW-1185">Reference proteome</keyword>
<dbReference type="CDD" id="cd03808">
    <property type="entry name" value="GT4_CapM-like"/>
    <property type="match status" value="1"/>
</dbReference>
<feature type="domain" description="Glycosyltransferase subfamily 4-like N-terminal" evidence="2">
    <location>
        <begin position="30"/>
        <end position="171"/>
    </location>
</feature>
<dbReference type="Pfam" id="PF13579">
    <property type="entry name" value="Glyco_trans_4_4"/>
    <property type="match status" value="1"/>
</dbReference>
<evidence type="ECO:0000259" key="2">
    <source>
        <dbReference type="Pfam" id="PF13579"/>
    </source>
</evidence>
<proteinExistence type="predicted"/>
<keyword evidence="3" id="KW-0808">Transferase</keyword>
<dbReference type="PANTHER" id="PTHR12526">
    <property type="entry name" value="GLYCOSYLTRANSFERASE"/>
    <property type="match status" value="1"/>
</dbReference>
<evidence type="ECO:0000313" key="3">
    <source>
        <dbReference type="EMBL" id="SNR76195.1"/>
    </source>
</evidence>
<feature type="domain" description="Glycosyl transferase family 1" evidence="1">
    <location>
        <begin position="191"/>
        <end position="377"/>
    </location>
</feature>
<dbReference type="SUPFAM" id="SSF53756">
    <property type="entry name" value="UDP-Glycosyltransferase/glycogen phosphorylase"/>
    <property type="match status" value="1"/>
</dbReference>
<dbReference type="PANTHER" id="PTHR12526:SF637">
    <property type="entry name" value="GLYCOSYLTRANSFERASE EPSF-RELATED"/>
    <property type="match status" value="1"/>
</dbReference>
<evidence type="ECO:0000313" key="4">
    <source>
        <dbReference type="Proteomes" id="UP000198412"/>
    </source>
</evidence>
<dbReference type="AlphaFoldDB" id="A0A238YYJ4"/>
<dbReference type="InterPro" id="IPR001296">
    <property type="entry name" value="Glyco_trans_1"/>
</dbReference>
<reference evidence="4" key="1">
    <citation type="submission" date="2017-06" db="EMBL/GenBank/DDBJ databases">
        <authorList>
            <person name="Varghese N."/>
            <person name="Submissions S."/>
        </authorList>
    </citation>
    <scope>NUCLEOTIDE SEQUENCE [LARGE SCALE GENOMIC DNA]</scope>
    <source>
        <strain evidence="4">DSM 27993</strain>
    </source>
</reference>
<evidence type="ECO:0000259" key="1">
    <source>
        <dbReference type="Pfam" id="PF00534"/>
    </source>
</evidence>
<protein>
    <submittedName>
        <fullName evidence="3">Glycosyltransferase involved in cell wall bisynthesis</fullName>
    </submittedName>
</protein>
<dbReference type="OrthoDB" id="9790710at2"/>
<dbReference type="Pfam" id="PF00534">
    <property type="entry name" value="Glycos_transf_1"/>
    <property type="match status" value="1"/>
</dbReference>
<dbReference type="InterPro" id="IPR028098">
    <property type="entry name" value="Glyco_trans_4-like_N"/>
</dbReference>
<accession>A0A238YYJ4</accession>
<organism evidence="3 4">
    <name type="scientific">Lutibacter flavus</name>
    <dbReference type="NCBI Taxonomy" id="691689"/>
    <lineage>
        <taxon>Bacteria</taxon>
        <taxon>Pseudomonadati</taxon>
        <taxon>Bacteroidota</taxon>
        <taxon>Flavobacteriia</taxon>
        <taxon>Flavobacteriales</taxon>
        <taxon>Flavobacteriaceae</taxon>
        <taxon>Lutibacter</taxon>
    </lineage>
</organism>
<dbReference type="GO" id="GO:0016757">
    <property type="term" value="F:glycosyltransferase activity"/>
    <property type="evidence" value="ECO:0007669"/>
    <property type="project" value="InterPro"/>
</dbReference>
<dbReference type="EMBL" id="FZNX01000005">
    <property type="protein sequence ID" value="SNR76195.1"/>
    <property type="molecule type" value="Genomic_DNA"/>
</dbReference>
<gene>
    <name evidence="3" type="ORF">SAMN04488111_2937</name>
</gene>